<feature type="non-terminal residue" evidence="1">
    <location>
        <position position="97"/>
    </location>
</feature>
<organism evidence="1">
    <name type="scientific">marine sediment metagenome</name>
    <dbReference type="NCBI Taxonomy" id="412755"/>
    <lineage>
        <taxon>unclassified sequences</taxon>
        <taxon>metagenomes</taxon>
        <taxon>ecological metagenomes</taxon>
    </lineage>
</organism>
<sequence length="97" mass="10997">TKRAQSTVAKEIRKIETEELSLEAEKIATMAVVLGGQITRRYLPLLDTLVSQGLSLEAIALDIMDWYEARTATNVRLQDLEAHNTILLRELEDLKIF</sequence>
<reference evidence="1" key="1">
    <citation type="journal article" date="2014" name="Front. Microbiol.">
        <title>High frequency of phylogenetically diverse reductive dehalogenase-homologous genes in deep subseafloor sedimentary metagenomes.</title>
        <authorList>
            <person name="Kawai M."/>
            <person name="Futagami T."/>
            <person name="Toyoda A."/>
            <person name="Takaki Y."/>
            <person name="Nishi S."/>
            <person name="Hori S."/>
            <person name="Arai W."/>
            <person name="Tsubouchi T."/>
            <person name="Morono Y."/>
            <person name="Uchiyama I."/>
            <person name="Ito T."/>
            <person name="Fujiyama A."/>
            <person name="Inagaki F."/>
            <person name="Takami H."/>
        </authorList>
    </citation>
    <scope>NUCLEOTIDE SEQUENCE</scope>
    <source>
        <strain evidence="1">Expedition CK06-06</strain>
    </source>
</reference>
<feature type="non-terminal residue" evidence="1">
    <location>
        <position position="1"/>
    </location>
</feature>
<evidence type="ECO:0000313" key="1">
    <source>
        <dbReference type="EMBL" id="GAG77557.1"/>
    </source>
</evidence>
<comment type="caution">
    <text evidence="1">The sequence shown here is derived from an EMBL/GenBank/DDBJ whole genome shotgun (WGS) entry which is preliminary data.</text>
</comment>
<proteinExistence type="predicted"/>
<accession>X1B8D7</accession>
<name>X1B8D7_9ZZZZ</name>
<dbReference type="AlphaFoldDB" id="X1B8D7"/>
<protein>
    <submittedName>
        <fullName evidence="1">Uncharacterized protein</fullName>
    </submittedName>
</protein>
<gene>
    <name evidence="1" type="ORF">S01H4_29233</name>
</gene>
<dbReference type="EMBL" id="BART01014827">
    <property type="protein sequence ID" value="GAG77557.1"/>
    <property type="molecule type" value="Genomic_DNA"/>
</dbReference>